<dbReference type="InterPro" id="IPR005119">
    <property type="entry name" value="LysR_subst-bd"/>
</dbReference>
<organism evidence="6 7">
    <name type="scientific">Alicyclobacillus acidocaldarius (strain Tc-4-1)</name>
    <name type="common">Bacillus acidocaldarius</name>
    <dbReference type="NCBI Taxonomy" id="1048834"/>
    <lineage>
        <taxon>Bacteria</taxon>
        <taxon>Bacillati</taxon>
        <taxon>Bacillota</taxon>
        <taxon>Bacilli</taxon>
        <taxon>Bacillales</taxon>
        <taxon>Alicyclobacillaceae</taxon>
        <taxon>Alicyclobacillus</taxon>
    </lineage>
</organism>
<accession>F8IHG9</accession>
<feature type="domain" description="HTH lysR-type" evidence="5">
    <location>
        <begin position="1"/>
        <end position="60"/>
    </location>
</feature>
<evidence type="ECO:0000259" key="5">
    <source>
        <dbReference type="PROSITE" id="PS50931"/>
    </source>
</evidence>
<evidence type="ECO:0000256" key="4">
    <source>
        <dbReference type="ARBA" id="ARBA00023163"/>
    </source>
</evidence>
<dbReference type="GO" id="GO:0003700">
    <property type="term" value="F:DNA-binding transcription factor activity"/>
    <property type="evidence" value="ECO:0007669"/>
    <property type="project" value="InterPro"/>
</dbReference>
<name>F8IHG9_ALIAT</name>
<dbReference type="SUPFAM" id="SSF53850">
    <property type="entry name" value="Periplasmic binding protein-like II"/>
    <property type="match status" value="1"/>
</dbReference>
<dbReference type="HOGENOM" id="CLU_039613_6_0_9"/>
<dbReference type="PATRIC" id="fig|1048834.4.peg.2404"/>
<proteinExistence type="inferred from homology"/>
<dbReference type="InterPro" id="IPR036388">
    <property type="entry name" value="WH-like_DNA-bd_sf"/>
</dbReference>
<dbReference type="InterPro" id="IPR036390">
    <property type="entry name" value="WH_DNA-bd_sf"/>
</dbReference>
<dbReference type="eggNOG" id="COG0583">
    <property type="taxonomic scope" value="Bacteria"/>
</dbReference>
<evidence type="ECO:0000313" key="6">
    <source>
        <dbReference type="EMBL" id="AEJ44442.1"/>
    </source>
</evidence>
<dbReference type="KEGG" id="aad:TC41_2545"/>
<dbReference type="Gene3D" id="3.40.190.290">
    <property type="match status" value="1"/>
</dbReference>
<dbReference type="Gene3D" id="1.10.10.10">
    <property type="entry name" value="Winged helix-like DNA-binding domain superfamily/Winged helix DNA-binding domain"/>
    <property type="match status" value="1"/>
</dbReference>
<protein>
    <submittedName>
        <fullName evidence="6">Transcriptional regulator, LysR family</fullName>
    </submittedName>
</protein>
<evidence type="ECO:0000256" key="2">
    <source>
        <dbReference type="ARBA" id="ARBA00023015"/>
    </source>
</evidence>
<dbReference type="EMBL" id="CP002902">
    <property type="protein sequence ID" value="AEJ44442.1"/>
    <property type="molecule type" value="Genomic_DNA"/>
</dbReference>
<dbReference type="AlphaFoldDB" id="F8IHG9"/>
<dbReference type="PRINTS" id="PR00039">
    <property type="entry name" value="HTHLYSR"/>
</dbReference>
<dbReference type="PANTHER" id="PTHR30126">
    <property type="entry name" value="HTH-TYPE TRANSCRIPTIONAL REGULATOR"/>
    <property type="match status" value="1"/>
</dbReference>
<dbReference type="STRING" id="1048834.TC41_2545"/>
<dbReference type="Proteomes" id="UP000000292">
    <property type="component" value="Chromosome"/>
</dbReference>
<evidence type="ECO:0000256" key="3">
    <source>
        <dbReference type="ARBA" id="ARBA00023125"/>
    </source>
</evidence>
<dbReference type="PANTHER" id="PTHR30126:SF39">
    <property type="entry name" value="HTH-TYPE TRANSCRIPTIONAL REGULATOR CYSL"/>
    <property type="match status" value="1"/>
</dbReference>
<dbReference type="CDD" id="cd05466">
    <property type="entry name" value="PBP2_LTTR_substrate"/>
    <property type="match status" value="1"/>
</dbReference>
<dbReference type="SUPFAM" id="SSF46785">
    <property type="entry name" value="Winged helix' DNA-binding domain"/>
    <property type="match status" value="1"/>
</dbReference>
<evidence type="ECO:0000313" key="7">
    <source>
        <dbReference type="Proteomes" id="UP000000292"/>
    </source>
</evidence>
<dbReference type="GO" id="GO:0000976">
    <property type="term" value="F:transcription cis-regulatory region binding"/>
    <property type="evidence" value="ECO:0007669"/>
    <property type="project" value="TreeGrafter"/>
</dbReference>
<gene>
    <name evidence="6" type="primary">cysB</name>
    <name evidence="6" type="ordered locus">TC41_2545</name>
</gene>
<keyword evidence="3" id="KW-0238">DNA-binding</keyword>
<comment type="similarity">
    <text evidence="1">Belongs to the LysR transcriptional regulatory family.</text>
</comment>
<reference evidence="6 7" key="1">
    <citation type="journal article" date="2011" name="J. Bacteriol.">
        <title>Complete Genome Sequence of Alicyclobacillus acidocaldarius Strain Tc-4-1.</title>
        <authorList>
            <person name="Chen Y."/>
            <person name="He Y."/>
            <person name="Zhang B."/>
            <person name="Yang J."/>
            <person name="Li W."/>
            <person name="Dong Z."/>
            <person name="Hu S."/>
        </authorList>
    </citation>
    <scope>NUCLEOTIDE SEQUENCE [LARGE SCALE GENOMIC DNA]</scope>
    <source>
        <strain evidence="6 7">Tc-4-1</strain>
    </source>
</reference>
<dbReference type="InterPro" id="IPR000847">
    <property type="entry name" value="LysR_HTH_N"/>
</dbReference>
<dbReference type="Pfam" id="PF00126">
    <property type="entry name" value="HTH_1"/>
    <property type="match status" value="1"/>
</dbReference>
<keyword evidence="2" id="KW-0805">Transcription regulation</keyword>
<sequence>MIVMFEALRALVTVVSLGSVSEAARALHVTQPTVTRQIQQLERHFGQALFDRSGKRLALTSAGERVHAYALEVLRKQEELAESLLEMSNPEAGLVRIGAGLSPTLYRLPTLVARYASMRPRVRFQVVTGSSKVTLERLASRTVDLAIVTTPPEDESGVEQIALWRDELVAVAPSYHALAGKRASMAELAQYPLVVMHGESGLRRQIDDLLHRAGVERPAPPVMETDSLEAMNRFVQAGLGLAVVPWPAVADDVTQGRLKLVHIVGCDLGRRTVTLVWRRESHIPAAARAFIEWLASVGAAASELR</sequence>
<dbReference type="Pfam" id="PF03466">
    <property type="entry name" value="LysR_substrate"/>
    <property type="match status" value="1"/>
</dbReference>
<reference evidence="7" key="2">
    <citation type="submission" date="2011-06" db="EMBL/GenBank/DDBJ databases">
        <title>The complete genome sequence of Alicyclobacillus acidocaldarius sp. Tc-4-1.</title>
        <authorList>
            <person name="Chen Y."/>
            <person name="He Y."/>
            <person name="Dong Z."/>
            <person name="Hu S."/>
        </authorList>
    </citation>
    <scope>NUCLEOTIDE SEQUENCE [LARGE SCALE GENOMIC DNA]</scope>
    <source>
        <strain evidence="7">Tc-4-1</strain>
    </source>
</reference>
<dbReference type="FunFam" id="1.10.10.10:FF:000001">
    <property type="entry name" value="LysR family transcriptional regulator"/>
    <property type="match status" value="1"/>
</dbReference>
<keyword evidence="4" id="KW-0804">Transcription</keyword>
<evidence type="ECO:0000256" key="1">
    <source>
        <dbReference type="ARBA" id="ARBA00009437"/>
    </source>
</evidence>
<dbReference type="PROSITE" id="PS50931">
    <property type="entry name" value="HTH_LYSR"/>
    <property type="match status" value="1"/>
</dbReference>